<sequence length="235" mass="26449">MRCILETATTTYVDQPECPIHTMPRPTTAVDSKHSVLTAQVSEGKLPDVEVTQCQPLSDLETTVQTVTCWQSEAFFIQSPELVAPEITVQDHPVAMDPVAVRRRRYRFPPKHAKSASLRFSLRMHANTSYARMLPFELVMHPMENLPKKLLIRYRASVLKRLQRRPNQVKFVGVCFGIPSAPLRLVRLEPEGPDGLPRVRAVATGAVSTMYDGRAWVLVELADKPGILPITVREE</sequence>
<accession>A0A8A4TUG1</accession>
<reference evidence="1" key="1">
    <citation type="submission" date="2021-03" db="EMBL/GenBank/DDBJ databases">
        <title>Acanthopleuribacteraceae sp. M133.</title>
        <authorList>
            <person name="Wang G."/>
        </authorList>
    </citation>
    <scope>NUCLEOTIDE SEQUENCE</scope>
    <source>
        <strain evidence="1">M133</strain>
    </source>
</reference>
<evidence type="ECO:0000313" key="2">
    <source>
        <dbReference type="Proteomes" id="UP000663929"/>
    </source>
</evidence>
<dbReference type="Proteomes" id="UP000663929">
    <property type="component" value="Chromosome"/>
</dbReference>
<dbReference type="AlphaFoldDB" id="A0A8A4TUG1"/>
<protein>
    <submittedName>
        <fullName evidence="1">Uncharacterized protein</fullName>
    </submittedName>
</protein>
<gene>
    <name evidence="1" type="ORF">J3U87_14220</name>
</gene>
<dbReference type="RefSeq" id="WP_237383708.1">
    <property type="nucleotide sequence ID" value="NZ_CP071793.1"/>
</dbReference>
<organism evidence="1 2">
    <name type="scientific">Sulfidibacter corallicola</name>
    <dbReference type="NCBI Taxonomy" id="2818388"/>
    <lineage>
        <taxon>Bacteria</taxon>
        <taxon>Pseudomonadati</taxon>
        <taxon>Acidobacteriota</taxon>
        <taxon>Holophagae</taxon>
        <taxon>Acanthopleuribacterales</taxon>
        <taxon>Acanthopleuribacteraceae</taxon>
        <taxon>Sulfidibacter</taxon>
    </lineage>
</organism>
<keyword evidence="2" id="KW-1185">Reference proteome</keyword>
<dbReference type="EMBL" id="CP071793">
    <property type="protein sequence ID" value="QTD53606.1"/>
    <property type="molecule type" value="Genomic_DNA"/>
</dbReference>
<proteinExistence type="predicted"/>
<evidence type="ECO:0000313" key="1">
    <source>
        <dbReference type="EMBL" id="QTD53606.1"/>
    </source>
</evidence>
<dbReference type="KEGG" id="scor:J3U87_14220"/>
<name>A0A8A4TUG1_SULCO</name>